<name>A0A3A4B836_9ACTN</name>
<protein>
    <submittedName>
        <fullName evidence="2">Uncharacterized protein</fullName>
    </submittedName>
</protein>
<dbReference type="Proteomes" id="UP000265768">
    <property type="component" value="Unassembled WGS sequence"/>
</dbReference>
<evidence type="ECO:0000313" key="3">
    <source>
        <dbReference type="Proteomes" id="UP000265768"/>
    </source>
</evidence>
<keyword evidence="3" id="KW-1185">Reference proteome</keyword>
<dbReference type="EMBL" id="QZEY01000002">
    <property type="protein sequence ID" value="RJL34401.1"/>
    <property type="molecule type" value="Genomic_DNA"/>
</dbReference>
<accession>A0A3A4B836</accession>
<evidence type="ECO:0000256" key="1">
    <source>
        <dbReference type="SAM" id="SignalP"/>
    </source>
</evidence>
<feature type="signal peptide" evidence="1">
    <location>
        <begin position="1"/>
        <end position="18"/>
    </location>
</feature>
<reference evidence="2 3" key="1">
    <citation type="submission" date="2018-09" db="EMBL/GenBank/DDBJ databases">
        <title>YIM 75507 draft genome.</title>
        <authorList>
            <person name="Tang S."/>
            <person name="Feng Y."/>
        </authorList>
    </citation>
    <scope>NUCLEOTIDE SEQUENCE [LARGE SCALE GENOMIC DNA]</scope>
    <source>
        <strain evidence="2 3">YIM 75507</strain>
    </source>
</reference>
<feature type="chain" id="PRO_5017330097" evidence="1">
    <location>
        <begin position="19"/>
        <end position="221"/>
    </location>
</feature>
<comment type="caution">
    <text evidence="2">The sequence shown here is derived from an EMBL/GenBank/DDBJ whole genome shotgun (WGS) entry which is preliminary data.</text>
</comment>
<sequence>MALGVLASLVLASGPATALAGAEFVRWPGGQYYWGPFQGKNAGPLTVAGSGPSGTIITNCANVTLSAHADWAPSGTPVTFTGLAVPACPNNVGGTTTITAENLPYLGSLGSPVPGGGSLVLPDPDVRIKMVLTMSVAPVQTCYYGFGSTVTQLHLDLFNPDNPARPVPSAGDLQAALSGDALTRLAGSTFLCPATVTLNGVLILRGEIAPGVFEQKLAVLP</sequence>
<keyword evidence="1" id="KW-0732">Signal</keyword>
<gene>
    <name evidence="2" type="ORF">D5H75_08170</name>
</gene>
<dbReference type="AlphaFoldDB" id="A0A3A4B836"/>
<proteinExistence type="predicted"/>
<organism evidence="2 3">
    <name type="scientific">Bailinhaonella thermotolerans</name>
    <dbReference type="NCBI Taxonomy" id="1070861"/>
    <lineage>
        <taxon>Bacteria</taxon>
        <taxon>Bacillati</taxon>
        <taxon>Actinomycetota</taxon>
        <taxon>Actinomycetes</taxon>
        <taxon>Streptosporangiales</taxon>
        <taxon>Streptosporangiaceae</taxon>
        <taxon>Bailinhaonella</taxon>
    </lineage>
</organism>
<evidence type="ECO:0000313" key="2">
    <source>
        <dbReference type="EMBL" id="RJL34401.1"/>
    </source>
</evidence>